<feature type="domain" description="FAD dependent oxidoreductase" evidence="2">
    <location>
        <begin position="5"/>
        <end position="392"/>
    </location>
</feature>
<dbReference type="Gene3D" id="3.50.50.60">
    <property type="entry name" value="FAD/NAD(P)-binding domain"/>
    <property type="match status" value="2"/>
</dbReference>
<dbReference type="Pfam" id="PF01266">
    <property type="entry name" value="DAO"/>
    <property type="match status" value="1"/>
</dbReference>
<evidence type="ECO:0000259" key="2">
    <source>
        <dbReference type="Pfam" id="PF01266"/>
    </source>
</evidence>
<dbReference type="KEGG" id="xyk:GT347_18050"/>
<gene>
    <name evidence="3" type="ORF">GT347_18050</name>
</gene>
<dbReference type="InterPro" id="IPR006076">
    <property type="entry name" value="FAD-dep_OxRdtase"/>
</dbReference>
<dbReference type="GO" id="GO:0016491">
    <property type="term" value="F:oxidoreductase activity"/>
    <property type="evidence" value="ECO:0007669"/>
    <property type="project" value="UniProtKB-KW"/>
</dbReference>
<keyword evidence="4" id="KW-1185">Reference proteome</keyword>
<dbReference type="EMBL" id="CP047650">
    <property type="protein sequence ID" value="QHI99711.1"/>
    <property type="molecule type" value="Genomic_DNA"/>
</dbReference>
<accession>A0A857J9D0</accession>
<dbReference type="AlphaFoldDB" id="A0A857J9D0"/>
<reference evidence="3 4" key="1">
    <citation type="submission" date="2020-01" db="EMBL/GenBank/DDBJ databases">
        <title>Genome sequencing of strain KACC 21265.</title>
        <authorList>
            <person name="Heo J."/>
            <person name="Kim S.-J."/>
            <person name="Kim J.-S."/>
            <person name="Hong S.-B."/>
            <person name="Kwon S.-W."/>
        </authorList>
    </citation>
    <scope>NUCLEOTIDE SEQUENCE [LARGE SCALE GENOMIC DNA]</scope>
    <source>
        <strain evidence="3 4">KACC 21265</strain>
    </source>
</reference>
<proteinExistence type="predicted"/>
<dbReference type="GO" id="GO:0005737">
    <property type="term" value="C:cytoplasm"/>
    <property type="evidence" value="ECO:0007669"/>
    <property type="project" value="TreeGrafter"/>
</dbReference>
<protein>
    <submittedName>
        <fullName evidence="3">FAD-dependent oxidoreductase</fullName>
    </submittedName>
</protein>
<dbReference type="Gene3D" id="3.30.9.10">
    <property type="entry name" value="D-Amino Acid Oxidase, subunit A, domain 2"/>
    <property type="match status" value="1"/>
</dbReference>
<sequence length="411" mass="44299">MPQEILVLGAGMVGTCAALELRLRGHAVTLVDRRPPGRETSYGNAGIIQREAVEPYAFPREWGAMLSVLLRRGLDVNYHPGALLAALPRLARYWRASAPGRHRRITAQYASLIAHSTSEHQRLVAAADAGDLVRRQGFRFAYRSEAAFDAARGRAKALCEAYGVTSAALGGQSLAQAEPALRQSMAGAIHWHQPWTVSDPGALVERYAALFQRLGGRFTSGDAGSLRPQGAGWRVDSAEGPIEAGHAVVALGPWSGPLTAALGYRFPMILKRGYHRHFTGGEALNLPLLDAERGYVLAPMRQGLRLTTGAEIAHLDAAQTPRQLAGSEAVARELLDLGAPVEATPWAGYRPCMADMKPVIGPAPRHPGLWFDFGHGHQGFTLGPASARLLADQIEGKQAYLDPQPFLPSRF</sequence>
<dbReference type="SUPFAM" id="SSF51905">
    <property type="entry name" value="FAD/NAD(P)-binding domain"/>
    <property type="match status" value="1"/>
</dbReference>
<dbReference type="RefSeq" id="WP_160553522.1">
    <property type="nucleotide sequence ID" value="NZ_CP047650.1"/>
</dbReference>
<evidence type="ECO:0000256" key="1">
    <source>
        <dbReference type="ARBA" id="ARBA00023002"/>
    </source>
</evidence>
<dbReference type="Proteomes" id="UP000464787">
    <property type="component" value="Chromosome"/>
</dbReference>
<evidence type="ECO:0000313" key="4">
    <source>
        <dbReference type="Proteomes" id="UP000464787"/>
    </source>
</evidence>
<organism evidence="3 4">
    <name type="scientific">Xylophilus rhododendri</name>
    <dbReference type="NCBI Taxonomy" id="2697032"/>
    <lineage>
        <taxon>Bacteria</taxon>
        <taxon>Pseudomonadati</taxon>
        <taxon>Pseudomonadota</taxon>
        <taxon>Betaproteobacteria</taxon>
        <taxon>Burkholderiales</taxon>
        <taxon>Xylophilus</taxon>
    </lineage>
</organism>
<dbReference type="PANTHER" id="PTHR13847">
    <property type="entry name" value="SARCOSINE DEHYDROGENASE-RELATED"/>
    <property type="match status" value="1"/>
</dbReference>
<keyword evidence="1" id="KW-0560">Oxidoreductase</keyword>
<dbReference type="PANTHER" id="PTHR13847:SF289">
    <property type="entry name" value="GLYCINE OXIDASE"/>
    <property type="match status" value="1"/>
</dbReference>
<dbReference type="InterPro" id="IPR036188">
    <property type="entry name" value="FAD/NAD-bd_sf"/>
</dbReference>
<name>A0A857J9D0_9BURK</name>
<evidence type="ECO:0000313" key="3">
    <source>
        <dbReference type="EMBL" id="QHI99711.1"/>
    </source>
</evidence>